<keyword evidence="10" id="KW-1185">Reference proteome</keyword>
<keyword evidence="7" id="KW-0472">Membrane</keyword>
<evidence type="ECO:0000313" key="10">
    <source>
        <dbReference type="Proteomes" id="UP000321234"/>
    </source>
</evidence>
<evidence type="ECO:0000256" key="6">
    <source>
        <dbReference type="SAM" id="MobiDB-lite"/>
    </source>
</evidence>
<keyword evidence="2" id="KW-0732">Signal</keyword>
<gene>
    <name evidence="9" type="ORF">FMM08_19650</name>
</gene>
<feature type="compositionally biased region" description="Low complexity" evidence="6">
    <location>
        <begin position="27"/>
        <end position="57"/>
    </location>
</feature>
<feature type="region of interest" description="Disordered" evidence="6">
    <location>
        <begin position="1"/>
        <end position="80"/>
    </location>
</feature>
<dbReference type="Pfam" id="PF13462">
    <property type="entry name" value="Thioredoxin_4"/>
    <property type="match status" value="1"/>
</dbReference>
<proteinExistence type="inferred from homology"/>
<evidence type="ECO:0000256" key="2">
    <source>
        <dbReference type="ARBA" id="ARBA00022729"/>
    </source>
</evidence>
<keyword evidence="5" id="KW-0676">Redox-active center</keyword>
<dbReference type="PROSITE" id="PS51352">
    <property type="entry name" value="THIOREDOXIN_2"/>
    <property type="match status" value="1"/>
</dbReference>
<dbReference type="EMBL" id="VKAC01000014">
    <property type="protein sequence ID" value="TXR52416.1"/>
    <property type="molecule type" value="Genomic_DNA"/>
</dbReference>
<evidence type="ECO:0000256" key="5">
    <source>
        <dbReference type="ARBA" id="ARBA00023284"/>
    </source>
</evidence>
<evidence type="ECO:0000313" key="9">
    <source>
        <dbReference type="EMBL" id="TXR52416.1"/>
    </source>
</evidence>
<evidence type="ECO:0000256" key="3">
    <source>
        <dbReference type="ARBA" id="ARBA00023002"/>
    </source>
</evidence>
<dbReference type="PANTHER" id="PTHR13887:SF14">
    <property type="entry name" value="DISULFIDE BOND FORMATION PROTEIN D"/>
    <property type="match status" value="1"/>
</dbReference>
<dbReference type="AlphaFoldDB" id="A0A5C8Z666"/>
<dbReference type="Proteomes" id="UP000321234">
    <property type="component" value="Unassembled WGS sequence"/>
</dbReference>
<evidence type="ECO:0000259" key="8">
    <source>
        <dbReference type="PROSITE" id="PS51352"/>
    </source>
</evidence>
<protein>
    <recommendedName>
        <fullName evidence="8">Thioredoxin domain-containing protein</fullName>
    </recommendedName>
</protein>
<dbReference type="InterPro" id="IPR013766">
    <property type="entry name" value="Thioredoxin_domain"/>
</dbReference>
<name>A0A5C8Z666_9ACTN</name>
<dbReference type="InterPro" id="IPR012336">
    <property type="entry name" value="Thioredoxin-like_fold"/>
</dbReference>
<evidence type="ECO:0000256" key="1">
    <source>
        <dbReference type="ARBA" id="ARBA00005791"/>
    </source>
</evidence>
<keyword evidence="4" id="KW-1015">Disulfide bond</keyword>
<evidence type="ECO:0000256" key="4">
    <source>
        <dbReference type="ARBA" id="ARBA00023157"/>
    </source>
</evidence>
<evidence type="ECO:0000256" key="7">
    <source>
        <dbReference type="SAM" id="Phobius"/>
    </source>
</evidence>
<keyword evidence="7" id="KW-1133">Transmembrane helix</keyword>
<keyword evidence="3" id="KW-0560">Oxidoreductase</keyword>
<dbReference type="SUPFAM" id="SSF52833">
    <property type="entry name" value="Thioredoxin-like"/>
    <property type="match status" value="1"/>
</dbReference>
<keyword evidence="7" id="KW-0812">Transmembrane</keyword>
<feature type="domain" description="Thioredoxin" evidence="8">
    <location>
        <begin position="107"/>
        <end position="290"/>
    </location>
</feature>
<dbReference type="InterPro" id="IPR036249">
    <property type="entry name" value="Thioredoxin-like_sf"/>
</dbReference>
<sequence length="297" mass="30838">MNSADNSAPRGSAPDPQPDDVGATTDPTTPGSPTKAKGGPGPTGASTAAGTAAASSAHVRATKVGKAQVRQEARPARPASARRAVRLSVFVVVALVAVLGAALLGSRSGGGQAEAADVVRQDSHRLGAPGSSGVTLTEFLDFECEACRAAYPLVEQLRQDYAGRVTFVVRYFPIPGHANSTPAAVAVQAASEQGQLEAMYQRMYQTQEQWGEQQQPTPEVFRAMAVELGLDMAAFDAAVADPATAARVASDFEDGIALGVQGTPTFFVNEEKIQPATEQEFRALLDQALAEAEGDNS</sequence>
<dbReference type="Gene3D" id="3.40.30.10">
    <property type="entry name" value="Glutaredoxin"/>
    <property type="match status" value="1"/>
</dbReference>
<reference evidence="9 10" key="1">
    <citation type="submission" date="2019-07" db="EMBL/GenBank/DDBJ databases">
        <title>Quadrisphaera sp. strain DD2A genome sequencing and assembly.</title>
        <authorList>
            <person name="Kim I."/>
        </authorList>
    </citation>
    <scope>NUCLEOTIDE SEQUENCE [LARGE SCALE GENOMIC DNA]</scope>
    <source>
        <strain evidence="9 10">DD2A</strain>
    </source>
</reference>
<dbReference type="OrthoDB" id="117402at2"/>
<feature type="transmembrane region" description="Helical" evidence="7">
    <location>
        <begin position="84"/>
        <end position="104"/>
    </location>
</feature>
<dbReference type="PANTHER" id="PTHR13887">
    <property type="entry name" value="GLUTATHIONE S-TRANSFERASE KAPPA"/>
    <property type="match status" value="1"/>
</dbReference>
<dbReference type="GO" id="GO:0016491">
    <property type="term" value="F:oxidoreductase activity"/>
    <property type="evidence" value="ECO:0007669"/>
    <property type="project" value="UniProtKB-KW"/>
</dbReference>
<comment type="similarity">
    <text evidence="1">Belongs to the thioredoxin family. DsbA subfamily.</text>
</comment>
<organism evidence="9 10">
    <name type="scientific">Quadrisphaera setariae</name>
    <dbReference type="NCBI Taxonomy" id="2593304"/>
    <lineage>
        <taxon>Bacteria</taxon>
        <taxon>Bacillati</taxon>
        <taxon>Actinomycetota</taxon>
        <taxon>Actinomycetes</taxon>
        <taxon>Kineosporiales</taxon>
        <taxon>Kineosporiaceae</taxon>
        <taxon>Quadrisphaera</taxon>
    </lineage>
</organism>
<accession>A0A5C8Z666</accession>
<dbReference type="CDD" id="cd02972">
    <property type="entry name" value="DsbA_family"/>
    <property type="match status" value="1"/>
</dbReference>
<comment type="caution">
    <text evidence="9">The sequence shown here is derived from an EMBL/GenBank/DDBJ whole genome shotgun (WGS) entry which is preliminary data.</text>
</comment>